<dbReference type="STRING" id="1314776.A0A166CMG0"/>
<feature type="region of interest" description="Disordered" evidence="1">
    <location>
        <begin position="1"/>
        <end position="20"/>
    </location>
</feature>
<name>A0A166CMG0_9AGAM</name>
<dbReference type="AlphaFoldDB" id="A0A166CMG0"/>
<dbReference type="OrthoDB" id="27934at2759"/>
<dbReference type="Gene3D" id="6.10.140.1020">
    <property type="match status" value="1"/>
</dbReference>
<accession>A0A166CMG0</accession>
<feature type="compositionally biased region" description="Basic and acidic residues" evidence="1">
    <location>
        <begin position="185"/>
        <end position="194"/>
    </location>
</feature>
<feature type="compositionally biased region" description="Polar residues" evidence="1">
    <location>
        <begin position="162"/>
        <end position="181"/>
    </location>
</feature>
<feature type="compositionally biased region" description="Low complexity" evidence="1">
    <location>
        <begin position="128"/>
        <end position="140"/>
    </location>
</feature>
<evidence type="ECO:0000256" key="1">
    <source>
        <dbReference type="SAM" id="MobiDB-lite"/>
    </source>
</evidence>
<feature type="region of interest" description="Disordered" evidence="1">
    <location>
        <begin position="117"/>
        <end position="218"/>
    </location>
</feature>
<feature type="compositionally biased region" description="Basic and acidic residues" evidence="1">
    <location>
        <begin position="201"/>
        <end position="213"/>
    </location>
</feature>
<gene>
    <name evidence="2" type="ORF">SISSUDRAFT_829484</name>
</gene>
<sequence length="242" mass="26782">MKVKKKPIQRDTCSSPIPILKPMTTPEVTLPSVPFSSPAAKLSFKSPFARKSGESTERKITNLNVRALEAQVQTLHRAIKILEKNEDEELELLGKKWVSVGRDVAWELWKVLKEQTSGSWGNDDEYLSTSKSKPKASSSANWGYSDESKQDVRASNDGWGWAQTNSDTGKSSGDSLWTTGTHVVPENDHSPAVEHEDDTEGSDHDNSTFKDQEDSVGTMLRQLGIASETLGWDDAEGEFVED</sequence>
<reference evidence="2 3" key="1">
    <citation type="journal article" date="2016" name="Mol. Biol. Evol.">
        <title>Comparative Genomics of Early-Diverging Mushroom-Forming Fungi Provides Insights into the Origins of Lignocellulose Decay Capabilities.</title>
        <authorList>
            <person name="Nagy L.G."/>
            <person name="Riley R."/>
            <person name="Tritt A."/>
            <person name="Adam C."/>
            <person name="Daum C."/>
            <person name="Floudas D."/>
            <person name="Sun H."/>
            <person name="Yadav J.S."/>
            <person name="Pangilinan J."/>
            <person name="Larsson K.H."/>
            <person name="Matsuura K."/>
            <person name="Barry K."/>
            <person name="Labutti K."/>
            <person name="Kuo R."/>
            <person name="Ohm R.A."/>
            <person name="Bhattacharya S.S."/>
            <person name="Shirouzu T."/>
            <person name="Yoshinaga Y."/>
            <person name="Martin F.M."/>
            <person name="Grigoriev I.V."/>
            <person name="Hibbett D.S."/>
        </authorList>
    </citation>
    <scope>NUCLEOTIDE SEQUENCE [LARGE SCALE GENOMIC DNA]</scope>
    <source>
        <strain evidence="2 3">HHB10207 ss-3</strain>
    </source>
</reference>
<evidence type="ECO:0000313" key="2">
    <source>
        <dbReference type="EMBL" id="KZT37622.1"/>
    </source>
</evidence>
<evidence type="ECO:0000313" key="3">
    <source>
        <dbReference type="Proteomes" id="UP000076798"/>
    </source>
</evidence>
<protein>
    <submittedName>
        <fullName evidence="2">Uncharacterized protein</fullName>
    </submittedName>
</protein>
<dbReference type="Proteomes" id="UP000076798">
    <property type="component" value="Unassembled WGS sequence"/>
</dbReference>
<dbReference type="EMBL" id="KV428079">
    <property type="protein sequence ID" value="KZT37622.1"/>
    <property type="molecule type" value="Genomic_DNA"/>
</dbReference>
<keyword evidence="3" id="KW-1185">Reference proteome</keyword>
<organism evidence="2 3">
    <name type="scientific">Sistotremastrum suecicum HHB10207 ss-3</name>
    <dbReference type="NCBI Taxonomy" id="1314776"/>
    <lineage>
        <taxon>Eukaryota</taxon>
        <taxon>Fungi</taxon>
        <taxon>Dikarya</taxon>
        <taxon>Basidiomycota</taxon>
        <taxon>Agaricomycotina</taxon>
        <taxon>Agaricomycetes</taxon>
        <taxon>Sistotremastrales</taxon>
        <taxon>Sistotremastraceae</taxon>
        <taxon>Sistotremastrum</taxon>
    </lineage>
</organism>
<proteinExistence type="predicted"/>